<dbReference type="Pfam" id="PF00126">
    <property type="entry name" value="HTH_1"/>
    <property type="match status" value="1"/>
</dbReference>
<gene>
    <name evidence="6" type="ORF">SAMN05216552_10452</name>
</gene>
<dbReference type="PANTHER" id="PTHR30346">
    <property type="entry name" value="TRANSCRIPTIONAL DUAL REGULATOR HCAR-RELATED"/>
    <property type="match status" value="1"/>
</dbReference>
<keyword evidence="4" id="KW-0804">Transcription</keyword>
<keyword evidence="2" id="KW-0805">Transcription regulation</keyword>
<dbReference type="SUPFAM" id="SSF46785">
    <property type="entry name" value="Winged helix' DNA-binding domain"/>
    <property type="match status" value="1"/>
</dbReference>
<dbReference type="InterPro" id="IPR037410">
    <property type="entry name" value="BudR_PBP2"/>
</dbReference>
<evidence type="ECO:0000256" key="2">
    <source>
        <dbReference type="ARBA" id="ARBA00023015"/>
    </source>
</evidence>
<keyword evidence="7" id="KW-1185">Reference proteome</keyword>
<dbReference type="EMBL" id="FPBO01000045">
    <property type="protein sequence ID" value="SFV15161.1"/>
    <property type="molecule type" value="Genomic_DNA"/>
</dbReference>
<dbReference type="Gene3D" id="1.10.10.10">
    <property type="entry name" value="Winged helix-like DNA-binding domain superfamily/Winged helix DNA-binding domain"/>
    <property type="match status" value="1"/>
</dbReference>
<keyword evidence="3 6" id="KW-0238">DNA-binding</keyword>
<dbReference type="InterPro" id="IPR036388">
    <property type="entry name" value="WH-like_DNA-bd_sf"/>
</dbReference>
<dbReference type="SUPFAM" id="SSF53850">
    <property type="entry name" value="Periplasmic binding protein-like II"/>
    <property type="match status" value="1"/>
</dbReference>
<dbReference type="PANTHER" id="PTHR30346:SF30">
    <property type="entry name" value="SMALL NEUTRAL PROTEASE REGULATORY PROTEIN"/>
    <property type="match status" value="1"/>
</dbReference>
<dbReference type="Pfam" id="PF03466">
    <property type="entry name" value="LysR_substrate"/>
    <property type="match status" value="1"/>
</dbReference>
<dbReference type="PRINTS" id="PR00039">
    <property type="entry name" value="HTHLYSR"/>
</dbReference>
<evidence type="ECO:0000313" key="6">
    <source>
        <dbReference type="EMBL" id="SFV15161.1"/>
    </source>
</evidence>
<organism evidence="6 7">
    <name type="scientific">Pseudoduganella namucuonensis</name>
    <dbReference type="NCBI Taxonomy" id="1035707"/>
    <lineage>
        <taxon>Bacteria</taxon>
        <taxon>Pseudomonadati</taxon>
        <taxon>Pseudomonadota</taxon>
        <taxon>Betaproteobacteria</taxon>
        <taxon>Burkholderiales</taxon>
        <taxon>Oxalobacteraceae</taxon>
        <taxon>Telluria group</taxon>
        <taxon>Pseudoduganella</taxon>
    </lineage>
</organism>
<dbReference type="GO" id="GO:0003700">
    <property type="term" value="F:DNA-binding transcription factor activity"/>
    <property type="evidence" value="ECO:0007669"/>
    <property type="project" value="InterPro"/>
</dbReference>
<dbReference type="GO" id="GO:0032993">
    <property type="term" value="C:protein-DNA complex"/>
    <property type="evidence" value="ECO:0007669"/>
    <property type="project" value="TreeGrafter"/>
</dbReference>
<evidence type="ECO:0000259" key="5">
    <source>
        <dbReference type="PROSITE" id="PS50931"/>
    </source>
</evidence>
<dbReference type="PROSITE" id="PS50931">
    <property type="entry name" value="HTH_LYSR"/>
    <property type="match status" value="1"/>
</dbReference>
<sequence>MELRHLRYFVAVAEEGNVTRAAEKLGIGQPPLSQQILAFERELGVQLFHRTGHGVVATEAGRVLLVDAKRLLEDAQHAILNAQRAGRGETGHLNLGFTASAAFHPTVRSLIRAYRGAYPGVGLTLSEGSTAQLLAMLEEGRMDLAFLRPGRHSFAGMTLHEVAEEALKAVLPRHHPLAKRRRIPLSGLSEESFVLIPREASPMLHDEIVGACRQAGFEPLAGQQAPQLSSVVSLVAAGFGVSLVPASVSQFHAEGVAYVEIQDANARSKLALASRLADGSAKVSNFLAIARQQWGEPAAPHTTPI</sequence>
<comment type="similarity">
    <text evidence="1">Belongs to the LysR transcriptional regulatory family.</text>
</comment>
<dbReference type="CDD" id="cd08451">
    <property type="entry name" value="PBP2_BudR"/>
    <property type="match status" value="1"/>
</dbReference>
<dbReference type="InterPro" id="IPR000847">
    <property type="entry name" value="LysR_HTH_N"/>
</dbReference>
<accession>A0A1I7LZM2</accession>
<evidence type="ECO:0000256" key="1">
    <source>
        <dbReference type="ARBA" id="ARBA00009437"/>
    </source>
</evidence>
<dbReference type="AlphaFoldDB" id="A0A1I7LZM2"/>
<evidence type="ECO:0000256" key="3">
    <source>
        <dbReference type="ARBA" id="ARBA00023125"/>
    </source>
</evidence>
<protein>
    <submittedName>
        <fullName evidence="6">DNA-binding transcriptional regulator, LysR family</fullName>
    </submittedName>
</protein>
<dbReference type="OrthoDB" id="8807047at2"/>
<evidence type="ECO:0000256" key="4">
    <source>
        <dbReference type="ARBA" id="ARBA00023163"/>
    </source>
</evidence>
<dbReference type="InterPro" id="IPR036390">
    <property type="entry name" value="WH_DNA-bd_sf"/>
</dbReference>
<dbReference type="GO" id="GO:0003677">
    <property type="term" value="F:DNA binding"/>
    <property type="evidence" value="ECO:0007669"/>
    <property type="project" value="UniProtKB-KW"/>
</dbReference>
<dbReference type="STRING" id="1035707.SAMN05216552_10452"/>
<dbReference type="Proteomes" id="UP000199391">
    <property type="component" value="Unassembled WGS sequence"/>
</dbReference>
<evidence type="ECO:0000313" key="7">
    <source>
        <dbReference type="Proteomes" id="UP000199391"/>
    </source>
</evidence>
<reference evidence="7" key="1">
    <citation type="submission" date="2016-10" db="EMBL/GenBank/DDBJ databases">
        <authorList>
            <person name="Varghese N."/>
            <person name="Submissions S."/>
        </authorList>
    </citation>
    <scope>NUCLEOTIDE SEQUENCE [LARGE SCALE GENOMIC DNA]</scope>
    <source>
        <strain evidence="7">CGMCC 1.11014</strain>
    </source>
</reference>
<dbReference type="InterPro" id="IPR005119">
    <property type="entry name" value="LysR_subst-bd"/>
</dbReference>
<dbReference type="RefSeq" id="WP_093560141.1">
    <property type="nucleotide sequence ID" value="NZ_FPBO01000045.1"/>
</dbReference>
<feature type="domain" description="HTH lysR-type" evidence="5">
    <location>
        <begin position="1"/>
        <end position="58"/>
    </location>
</feature>
<dbReference type="FunFam" id="1.10.10.10:FF:000001">
    <property type="entry name" value="LysR family transcriptional regulator"/>
    <property type="match status" value="1"/>
</dbReference>
<proteinExistence type="inferred from homology"/>
<dbReference type="Gene3D" id="3.40.190.10">
    <property type="entry name" value="Periplasmic binding protein-like II"/>
    <property type="match status" value="2"/>
</dbReference>
<name>A0A1I7LZM2_9BURK</name>